<dbReference type="SFLD" id="SFLDG01118">
    <property type="entry name" value="activating_enzymes__group_2"/>
    <property type="match status" value="1"/>
</dbReference>
<evidence type="ECO:0000313" key="11">
    <source>
        <dbReference type="Proteomes" id="UP000054874"/>
    </source>
</evidence>
<evidence type="ECO:0000256" key="5">
    <source>
        <dbReference type="ARBA" id="ARBA00022723"/>
    </source>
</evidence>
<dbReference type="Proteomes" id="UP000054874">
    <property type="component" value="Unassembled WGS sequence"/>
</dbReference>
<dbReference type="InterPro" id="IPR007197">
    <property type="entry name" value="rSAM"/>
</dbReference>
<dbReference type="GO" id="GO:0046872">
    <property type="term" value="F:metal ion binding"/>
    <property type="evidence" value="ECO:0007669"/>
    <property type="project" value="UniProtKB-KW"/>
</dbReference>
<dbReference type="GO" id="GO:0051539">
    <property type="term" value="F:4 iron, 4 sulfur cluster binding"/>
    <property type="evidence" value="ECO:0007669"/>
    <property type="project" value="UniProtKB-KW"/>
</dbReference>
<reference evidence="10 11" key="1">
    <citation type="submission" date="2015-11" db="EMBL/GenBank/DDBJ databases">
        <title>Butyribacter intestini gen. nov., sp. nov., a butyric acid-producing bacterium of the family Lachnospiraceae isolated from the human faeces.</title>
        <authorList>
            <person name="Zou Y."/>
            <person name="Xue W."/>
            <person name="Luo G."/>
            <person name="Lv M."/>
        </authorList>
    </citation>
    <scope>NUCLEOTIDE SEQUENCE [LARGE SCALE GENOMIC DNA]</scope>
    <source>
        <strain evidence="10 11">ACET-33324</strain>
    </source>
</reference>
<keyword evidence="3" id="KW-0004">4Fe-4S</keyword>
<dbReference type="Pfam" id="PF04055">
    <property type="entry name" value="Radical_SAM"/>
    <property type="match status" value="1"/>
</dbReference>
<dbReference type="PROSITE" id="PS01087">
    <property type="entry name" value="RADICAL_ACTIVATING"/>
    <property type="match status" value="1"/>
</dbReference>
<proteinExistence type="inferred from homology"/>
<keyword evidence="5" id="KW-0479">Metal-binding</keyword>
<dbReference type="EMBL" id="LNAM01000177">
    <property type="protein sequence ID" value="KSV58288.1"/>
    <property type="molecule type" value="Genomic_DNA"/>
</dbReference>
<evidence type="ECO:0000313" key="10">
    <source>
        <dbReference type="EMBL" id="KSV58288.1"/>
    </source>
</evidence>
<dbReference type="PANTHER" id="PTHR30352">
    <property type="entry name" value="PYRUVATE FORMATE-LYASE-ACTIVATING ENZYME"/>
    <property type="match status" value="1"/>
</dbReference>
<gene>
    <name evidence="10" type="ORF">ASU35_13345</name>
</gene>
<evidence type="ECO:0000256" key="6">
    <source>
        <dbReference type="ARBA" id="ARBA00023002"/>
    </source>
</evidence>
<dbReference type="InterPro" id="IPR040074">
    <property type="entry name" value="BssD/PflA/YjjW"/>
</dbReference>
<evidence type="ECO:0000256" key="8">
    <source>
        <dbReference type="ARBA" id="ARBA00023014"/>
    </source>
</evidence>
<dbReference type="InterPro" id="IPR001989">
    <property type="entry name" value="Radical_activat_CS"/>
</dbReference>
<feature type="domain" description="Radical SAM core" evidence="9">
    <location>
        <begin position="14"/>
        <end position="303"/>
    </location>
</feature>
<dbReference type="Gene3D" id="3.20.20.70">
    <property type="entry name" value="Aldolase class I"/>
    <property type="match status" value="1"/>
</dbReference>
<keyword evidence="8" id="KW-0411">Iron-sulfur</keyword>
<dbReference type="SUPFAM" id="SSF54862">
    <property type="entry name" value="4Fe-4S ferredoxins"/>
    <property type="match status" value="1"/>
</dbReference>
<name>A0A0V8QCH3_9FIRM</name>
<evidence type="ECO:0000256" key="3">
    <source>
        <dbReference type="ARBA" id="ARBA00022485"/>
    </source>
</evidence>
<dbReference type="SUPFAM" id="SSF102114">
    <property type="entry name" value="Radical SAM enzymes"/>
    <property type="match status" value="1"/>
</dbReference>
<keyword evidence="7" id="KW-0408">Iron</keyword>
<dbReference type="InterPro" id="IPR012839">
    <property type="entry name" value="Organic_radical_activase"/>
</dbReference>
<dbReference type="NCBIfam" id="TIGR02494">
    <property type="entry name" value="PFLE_PFLC"/>
    <property type="match status" value="1"/>
</dbReference>
<comment type="similarity">
    <text evidence="2">Belongs to the organic radical-activating enzymes family.</text>
</comment>
<dbReference type="SFLD" id="SFLDS00029">
    <property type="entry name" value="Radical_SAM"/>
    <property type="match status" value="1"/>
</dbReference>
<protein>
    <submittedName>
        <fullName evidence="10">Glycyl radical-activating protein</fullName>
    </submittedName>
</protein>
<dbReference type="PANTHER" id="PTHR30352:SF4">
    <property type="entry name" value="PYRUVATE FORMATE-LYASE 2-ACTIVATING ENZYME"/>
    <property type="match status" value="1"/>
</dbReference>
<evidence type="ECO:0000256" key="2">
    <source>
        <dbReference type="ARBA" id="ARBA00009777"/>
    </source>
</evidence>
<dbReference type="InterPro" id="IPR013785">
    <property type="entry name" value="Aldolase_TIM"/>
</dbReference>
<dbReference type="SFLD" id="SFLDG01066">
    <property type="entry name" value="organic_radical-activating_enz"/>
    <property type="match status" value="1"/>
</dbReference>
<accession>A0A0V8QCH3</accession>
<comment type="cofactor">
    <cofactor evidence="1">
        <name>[4Fe-4S] cluster</name>
        <dbReference type="ChEBI" id="CHEBI:49883"/>
    </cofactor>
</comment>
<organism evidence="10 11">
    <name type="scientific">Acetivibrio ethanolgignens</name>
    <dbReference type="NCBI Taxonomy" id="290052"/>
    <lineage>
        <taxon>Bacteria</taxon>
        <taxon>Bacillati</taxon>
        <taxon>Bacillota</taxon>
        <taxon>Clostridia</taxon>
        <taxon>Eubacteriales</taxon>
        <taxon>Oscillospiraceae</taxon>
        <taxon>Acetivibrio</taxon>
    </lineage>
</organism>
<evidence type="ECO:0000259" key="9">
    <source>
        <dbReference type="PROSITE" id="PS51918"/>
    </source>
</evidence>
<dbReference type="PROSITE" id="PS51918">
    <property type="entry name" value="RADICAL_SAM"/>
    <property type="match status" value="1"/>
</dbReference>
<dbReference type="PIRSF" id="PIRSF000371">
    <property type="entry name" value="PFL_act_enz"/>
    <property type="match status" value="1"/>
</dbReference>
<dbReference type="InterPro" id="IPR034457">
    <property type="entry name" value="Organic_radical-activating"/>
</dbReference>
<evidence type="ECO:0000256" key="1">
    <source>
        <dbReference type="ARBA" id="ARBA00001966"/>
    </source>
</evidence>
<dbReference type="InterPro" id="IPR058240">
    <property type="entry name" value="rSAM_sf"/>
</dbReference>
<dbReference type="GO" id="GO:0016491">
    <property type="term" value="F:oxidoreductase activity"/>
    <property type="evidence" value="ECO:0007669"/>
    <property type="project" value="UniProtKB-KW"/>
</dbReference>
<keyword evidence="6" id="KW-0560">Oxidoreductase</keyword>
<keyword evidence="11" id="KW-1185">Reference proteome</keyword>
<evidence type="ECO:0000256" key="4">
    <source>
        <dbReference type="ARBA" id="ARBA00022691"/>
    </source>
</evidence>
<dbReference type="OrthoDB" id="9782387at2"/>
<keyword evidence="4" id="KW-0949">S-adenosyl-L-methionine</keyword>
<evidence type="ECO:0000256" key="7">
    <source>
        <dbReference type="ARBA" id="ARBA00023004"/>
    </source>
</evidence>
<comment type="caution">
    <text evidence="10">The sequence shown here is derived from an EMBL/GenBank/DDBJ whole genome shotgun (WGS) entry which is preliminary data.</text>
</comment>
<dbReference type="STRING" id="290052.ASU35_13345"/>
<sequence>MKGYVFDFKRFSTHDGHGIRTTVFLKGCTINCVWCHNPEGISIRQRPLYFLNKCIHCNTCVHLAENEGVKEINGKIKLDISKNENWHYIIDSCPSAALTMDSREMTVQEVVEEACKDEPFFKYGGGVTLSGGEPLFQHAFAIEILKGLREKNIATTIETASHIPTKLYQEAMNYVDYVFADLKIIDSRQHKKYTGVTNELIKQNLEWLLTSDKAENVIIRTPLIPDMTATEENIAEIARFISGLYQEVKYEILNYNPLAQAKYDMVDKAFCFEKNRPSYSDNQMRAFGKIAADNGIKNLILEI</sequence>
<dbReference type="RefSeq" id="WP_058353479.1">
    <property type="nucleotide sequence ID" value="NZ_CABMMD010000177.1"/>
</dbReference>
<dbReference type="AlphaFoldDB" id="A0A0V8QCH3"/>